<dbReference type="PaxDb" id="5811-TGME49_049390"/>
<proteinExistence type="inferred from homology"/>
<dbReference type="AlphaFoldDB" id="A0A125YQU5"/>
<keyword evidence="3" id="KW-0520">NAD</keyword>
<evidence type="ECO:0000256" key="1">
    <source>
        <dbReference type="ARBA" id="ARBA00006382"/>
    </source>
</evidence>
<dbReference type="InterPro" id="IPR046346">
    <property type="entry name" value="Aminoacid_DH-like_N_sf"/>
</dbReference>
<dbReference type="VEuPathDB" id="ToxoDB:TGVEG_249390"/>
<reference evidence="5" key="1">
    <citation type="submission" date="2007-03" db="EMBL/GenBank/DDBJ databases">
        <authorList>
            <person name="Paulsen I."/>
        </authorList>
    </citation>
    <scope>NUCLEOTIDE SEQUENCE</scope>
    <source>
        <strain evidence="5">VEG</strain>
    </source>
</reference>
<name>A0A125YQU5_TOXGV</name>
<dbReference type="Proteomes" id="UP000002226">
    <property type="component" value="Unassembled WGS sequence"/>
</dbReference>
<dbReference type="PANTHER" id="PTHR11606">
    <property type="entry name" value="GLUTAMATE DEHYDROGENASE"/>
    <property type="match status" value="1"/>
</dbReference>
<dbReference type="SMART" id="SM00839">
    <property type="entry name" value="ELFV_dehydrog"/>
    <property type="match status" value="1"/>
</dbReference>
<dbReference type="Gene3D" id="3.40.50.720">
    <property type="entry name" value="NAD(P)-binding Rossmann-like Domain"/>
    <property type="match status" value="1"/>
</dbReference>
<accession>A0A125YQU5</accession>
<dbReference type="GO" id="GO:0006538">
    <property type="term" value="P:L-glutamate catabolic process"/>
    <property type="evidence" value="ECO:0007669"/>
    <property type="project" value="TreeGrafter"/>
</dbReference>
<dbReference type="EMBL" id="AAYL02000077">
    <property type="protein sequence ID" value="ESS34422.1"/>
    <property type="molecule type" value="Genomic_DNA"/>
</dbReference>
<dbReference type="InterPro" id="IPR006096">
    <property type="entry name" value="Glu/Leu/Phe/Val/Trp_DH_C"/>
</dbReference>
<keyword evidence="6" id="KW-1185">Reference proteome</keyword>
<dbReference type="GO" id="GO:0005739">
    <property type="term" value="C:mitochondrion"/>
    <property type="evidence" value="ECO:0007669"/>
    <property type="project" value="TreeGrafter"/>
</dbReference>
<dbReference type="SUPFAM" id="SSF51735">
    <property type="entry name" value="NAD(P)-binding Rossmann-fold domains"/>
    <property type="match status" value="1"/>
</dbReference>
<dbReference type="eggNOG" id="KOG2250">
    <property type="taxonomic scope" value="Eukaryota"/>
</dbReference>
<dbReference type="SUPFAM" id="SSF53223">
    <property type="entry name" value="Aminoacid dehydrogenase-like, N-terminal domain"/>
    <property type="match status" value="1"/>
</dbReference>
<sequence length="1206" mass="135701">MVHVSASLPFSFFPRFFLSQPRGTRSFWICRATQEACLPASHSRAVSGASLPFFRPAFAHIVPRLSLSLSARYSDSLSRVRPGLASGSLLCAKMETTLNGGGRAPSAVFHPSTSAPAICFPKRHASFSCYDGASGTSPSTTSGGSAGDLGAPVSRSLLGGRPVGKLGDSTLFGTVDLTATSEFRPMSQKYAAQYEEVKQILAQRGDLSKRVISANADAYYNHLGLNEYYFQTATAQTVASNLACVIAAKILNEFSHTDYFPQIQQERDGEVFLLARASLRNRKASQNFQVEREIEKKFLGLSGKTTPYRMQCYRSSGSFFDDPADENERLRTYFLQQPEYCAETTKDGVDPSETDLSKLLDVYFFANKRNTATAEIYRRLNEEVVRDSSGQNLFINVVPRGTGYRMDLAFRRGLHTKEFFSRLGDSVTMWGFYSQRKYVEPLANGVSIITTFIEELPEDQLTDFPEMSMSRRVELLVKAIRMQYIMQPCKFTELAQERRLTVHEAAYAWAVSKFIVHFSGTVGPAFGAIEKMVKHFGSATHLSHQELYELRTRLKLPPFSEDTVLKVVDSHPDMIKRLYEEFQEMHHPRAYAERGHVLKNWEEETSLKRDIQCLDSPDAPPILLKFRLFNKHIVRTNFWKDVKQALAFRMDTSFLPEADYPERPYAILFTVGTNFTGFHARFADVARGGVRVVQSFTTQSYQRNRDTAFDEVYKLASTQNLKNKDIPEGGSKGVILLSKTDSRDEANALTKSAFKAYIDSMLDVLLTDPRVVDRLGKEEVCFLGPDEHTGTGGLMDWAAMRAKERNAWFWKAFTTGKLPAMGGIPHDTYGMTTASIETYIHGILEKKNLKEEEVTRQLVGGPDGDLGSNALLKSNTKTTSIVDGSGVLHDPEGLDINELRRLAKRRFEGLQTSAMLYDEKLLSPMGFKVSQDDRDVVLPDGTAVASGFEFRGRFHLDPRGSADLFNPCGGRPASVTPFNVDKMFDEKGKPRFKFIVEGANVFITDEARRMLEERGVILFKDASTNKGGVTSSSHEVLAALAMTDEEFAEHMQVTDPSNPPAFYQTYVRQVMERIRENARLEFNALWEESLRTGKPRCDLTDVLSAKILRLNQDIHKSDSLWQDDELVSCVLLKALPDVLVPGLMSIETLRQRVPESYLQAIFQCFLASRFYYSQQFTDNLSAFAFFDYVRHLKDSQRSSTMKREDN</sequence>
<comment type="similarity">
    <text evidence="1">Belongs to the Glu/Leu/Phe/Val dehydrogenases family.</text>
</comment>
<dbReference type="OMA" id="DEYGMTS"/>
<dbReference type="Pfam" id="PF23147">
    <property type="entry name" value="GDH2_N"/>
    <property type="match status" value="1"/>
</dbReference>
<evidence type="ECO:0000313" key="5">
    <source>
        <dbReference type="EMBL" id="ESS34422.1"/>
    </source>
</evidence>
<dbReference type="Pfam" id="PF23152">
    <property type="entry name" value="GDH_2nd"/>
    <property type="match status" value="1"/>
</dbReference>
<dbReference type="Gene3D" id="3.40.50.10860">
    <property type="entry name" value="Leucine Dehydrogenase, chain A, domain 1"/>
    <property type="match status" value="1"/>
</dbReference>
<dbReference type="InterPro" id="IPR055480">
    <property type="entry name" value="NAD-GDH_N"/>
</dbReference>
<dbReference type="Pfam" id="PF00208">
    <property type="entry name" value="ELFV_dehydrog"/>
    <property type="match status" value="1"/>
</dbReference>
<dbReference type="PANTHER" id="PTHR11606:SF24">
    <property type="entry name" value="NAD-SPECIFIC GLUTAMATE DEHYDROGENASE"/>
    <property type="match status" value="1"/>
</dbReference>
<dbReference type="EC" id="1.4.1.2" evidence="5"/>
<keyword evidence="2 5" id="KW-0560">Oxidoreductase</keyword>
<organism evidence="5 6">
    <name type="scientific">Toxoplasma gondii (strain ATCC 50861 / VEG)</name>
    <dbReference type="NCBI Taxonomy" id="432359"/>
    <lineage>
        <taxon>Eukaryota</taxon>
        <taxon>Sar</taxon>
        <taxon>Alveolata</taxon>
        <taxon>Apicomplexa</taxon>
        <taxon>Conoidasida</taxon>
        <taxon>Coccidia</taxon>
        <taxon>Eucoccidiorida</taxon>
        <taxon>Eimeriorina</taxon>
        <taxon>Sarcocystidae</taxon>
        <taxon>Toxoplasma</taxon>
    </lineage>
</organism>
<evidence type="ECO:0000256" key="3">
    <source>
        <dbReference type="ARBA" id="ARBA00023027"/>
    </source>
</evidence>
<dbReference type="InterPro" id="IPR036291">
    <property type="entry name" value="NAD(P)-bd_dom_sf"/>
</dbReference>
<comment type="caution">
    <text evidence="5">The sequence shown here is derived from an EMBL/GenBank/DDBJ whole genome shotgun (WGS) entry which is preliminary data.</text>
</comment>
<dbReference type="STRING" id="432359.A0A125YQU5"/>
<dbReference type="InterPro" id="IPR056365">
    <property type="entry name" value="NAD-GDH_2nd"/>
</dbReference>
<evidence type="ECO:0000313" key="6">
    <source>
        <dbReference type="Proteomes" id="UP000002226"/>
    </source>
</evidence>
<evidence type="ECO:0000256" key="2">
    <source>
        <dbReference type="ARBA" id="ARBA00023002"/>
    </source>
</evidence>
<evidence type="ECO:0000259" key="4">
    <source>
        <dbReference type="SMART" id="SM00839"/>
    </source>
</evidence>
<protein>
    <submittedName>
        <fullName evidence="5">Glutamate/leucine/phenylalanine/valine dehydrogenase family protein</fullName>
        <ecNumber evidence="5">1.4.1.2</ecNumber>
    </submittedName>
</protein>
<feature type="domain" description="Glutamate/phenylalanine/leucine/valine/L-tryptophan dehydrogenase C-terminal" evidence="4">
    <location>
        <begin position="823"/>
        <end position="1093"/>
    </location>
</feature>
<dbReference type="GO" id="GO:0004352">
    <property type="term" value="F:glutamate dehydrogenase (NAD+) activity"/>
    <property type="evidence" value="ECO:0007669"/>
    <property type="project" value="UniProtKB-EC"/>
</dbReference>
<gene>
    <name evidence="5" type="ORF">TGVEG_249390</name>
</gene>
<dbReference type="OrthoDB" id="328748at2759"/>